<dbReference type="Proteomes" id="UP000308652">
    <property type="component" value="Unassembled WGS sequence"/>
</dbReference>
<dbReference type="AlphaFoldDB" id="A0A5C3MAX5"/>
<organism evidence="1 2">
    <name type="scientific">Crucibulum laeve</name>
    <dbReference type="NCBI Taxonomy" id="68775"/>
    <lineage>
        <taxon>Eukaryota</taxon>
        <taxon>Fungi</taxon>
        <taxon>Dikarya</taxon>
        <taxon>Basidiomycota</taxon>
        <taxon>Agaricomycotina</taxon>
        <taxon>Agaricomycetes</taxon>
        <taxon>Agaricomycetidae</taxon>
        <taxon>Agaricales</taxon>
        <taxon>Agaricineae</taxon>
        <taxon>Nidulariaceae</taxon>
        <taxon>Crucibulum</taxon>
    </lineage>
</organism>
<evidence type="ECO:0000313" key="1">
    <source>
        <dbReference type="EMBL" id="TFK41903.1"/>
    </source>
</evidence>
<sequence>MLASPLIFETDAFFFSRCRTLFLFARKRVCHDGRLCPFLSTIILIHSILRPFLSCSPLDTTTFFFLCPSQFTITSIHCSTTYILSHHTSHTPYTYFSLPSHVLGLHRICCPSILHLFLLSTMHFGRMPSRASG</sequence>
<reference evidence="1 2" key="1">
    <citation type="journal article" date="2019" name="Nat. Ecol. Evol.">
        <title>Megaphylogeny resolves global patterns of mushroom evolution.</title>
        <authorList>
            <person name="Varga T."/>
            <person name="Krizsan K."/>
            <person name="Foldi C."/>
            <person name="Dima B."/>
            <person name="Sanchez-Garcia M."/>
            <person name="Sanchez-Ramirez S."/>
            <person name="Szollosi G.J."/>
            <person name="Szarkandi J.G."/>
            <person name="Papp V."/>
            <person name="Albert L."/>
            <person name="Andreopoulos W."/>
            <person name="Angelini C."/>
            <person name="Antonin V."/>
            <person name="Barry K.W."/>
            <person name="Bougher N.L."/>
            <person name="Buchanan P."/>
            <person name="Buyck B."/>
            <person name="Bense V."/>
            <person name="Catcheside P."/>
            <person name="Chovatia M."/>
            <person name="Cooper J."/>
            <person name="Damon W."/>
            <person name="Desjardin D."/>
            <person name="Finy P."/>
            <person name="Geml J."/>
            <person name="Haridas S."/>
            <person name="Hughes K."/>
            <person name="Justo A."/>
            <person name="Karasinski D."/>
            <person name="Kautmanova I."/>
            <person name="Kiss B."/>
            <person name="Kocsube S."/>
            <person name="Kotiranta H."/>
            <person name="LaButti K.M."/>
            <person name="Lechner B.E."/>
            <person name="Liimatainen K."/>
            <person name="Lipzen A."/>
            <person name="Lukacs Z."/>
            <person name="Mihaltcheva S."/>
            <person name="Morgado L.N."/>
            <person name="Niskanen T."/>
            <person name="Noordeloos M.E."/>
            <person name="Ohm R.A."/>
            <person name="Ortiz-Santana B."/>
            <person name="Ovrebo C."/>
            <person name="Racz N."/>
            <person name="Riley R."/>
            <person name="Savchenko A."/>
            <person name="Shiryaev A."/>
            <person name="Soop K."/>
            <person name="Spirin V."/>
            <person name="Szebenyi C."/>
            <person name="Tomsovsky M."/>
            <person name="Tulloss R.E."/>
            <person name="Uehling J."/>
            <person name="Grigoriev I.V."/>
            <person name="Vagvolgyi C."/>
            <person name="Papp T."/>
            <person name="Martin F.M."/>
            <person name="Miettinen O."/>
            <person name="Hibbett D.S."/>
            <person name="Nagy L.G."/>
        </authorList>
    </citation>
    <scope>NUCLEOTIDE SEQUENCE [LARGE SCALE GENOMIC DNA]</scope>
    <source>
        <strain evidence="1 2">CBS 166.37</strain>
    </source>
</reference>
<keyword evidence="2" id="KW-1185">Reference proteome</keyword>
<protein>
    <submittedName>
        <fullName evidence="1">Uncharacterized protein</fullName>
    </submittedName>
</protein>
<proteinExistence type="predicted"/>
<gene>
    <name evidence="1" type="ORF">BDQ12DRAFT_346045</name>
</gene>
<evidence type="ECO:0000313" key="2">
    <source>
        <dbReference type="Proteomes" id="UP000308652"/>
    </source>
</evidence>
<accession>A0A5C3MAX5</accession>
<dbReference type="EMBL" id="ML213593">
    <property type="protein sequence ID" value="TFK41903.1"/>
    <property type="molecule type" value="Genomic_DNA"/>
</dbReference>
<name>A0A5C3MAX5_9AGAR</name>